<evidence type="ECO:0000256" key="1">
    <source>
        <dbReference type="SAM" id="Phobius"/>
    </source>
</evidence>
<organism evidence="2 3">
    <name type="scientific">Mangrovivirga halotolerans</name>
    <dbReference type="NCBI Taxonomy" id="2993936"/>
    <lineage>
        <taxon>Bacteria</taxon>
        <taxon>Pseudomonadati</taxon>
        <taxon>Bacteroidota</taxon>
        <taxon>Cytophagia</taxon>
        <taxon>Cytophagales</taxon>
        <taxon>Mangrovivirgaceae</taxon>
        <taxon>Mangrovivirga</taxon>
    </lineage>
</organism>
<protein>
    <submittedName>
        <fullName evidence="2">Uncharacterized protein</fullName>
    </submittedName>
</protein>
<dbReference type="EMBL" id="JAPFQN010000009">
    <property type="protein sequence ID" value="MCX2745252.1"/>
    <property type="molecule type" value="Genomic_DNA"/>
</dbReference>
<dbReference type="Proteomes" id="UP001209885">
    <property type="component" value="Unassembled WGS sequence"/>
</dbReference>
<evidence type="ECO:0000313" key="2">
    <source>
        <dbReference type="EMBL" id="MCX2745252.1"/>
    </source>
</evidence>
<dbReference type="RefSeq" id="WP_266057808.1">
    <property type="nucleotide sequence ID" value="NZ_JAPFQN010000009.1"/>
</dbReference>
<proteinExistence type="predicted"/>
<gene>
    <name evidence="2" type="ORF">OO013_15345</name>
</gene>
<keyword evidence="1" id="KW-0472">Membrane</keyword>
<feature type="transmembrane region" description="Helical" evidence="1">
    <location>
        <begin position="43"/>
        <end position="62"/>
    </location>
</feature>
<reference evidence="2 3" key="1">
    <citation type="submission" date="2022-11" db="EMBL/GenBank/DDBJ databases">
        <title>The characterization of three novel Bacteroidetes species and genomic analysis of their roles in tidal elemental geochemical cycles.</title>
        <authorList>
            <person name="Ma K."/>
        </authorList>
    </citation>
    <scope>NUCLEOTIDE SEQUENCE [LARGE SCALE GENOMIC DNA]</scope>
    <source>
        <strain evidence="2 3">M17</strain>
    </source>
</reference>
<keyword evidence="1" id="KW-0812">Transmembrane</keyword>
<name>A0ABT3RVI3_9BACT</name>
<evidence type="ECO:0000313" key="3">
    <source>
        <dbReference type="Proteomes" id="UP001209885"/>
    </source>
</evidence>
<comment type="caution">
    <text evidence="2">The sequence shown here is derived from an EMBL/GenBank/DDBJ whole genome shotgun (WGS) entry which is preliminary data.</text>
</comment>
<accession>A0ABT3RVI3</accession>
<keyword evidence="1" id="KW-1133">Transmembrane helix</keyword>
<sequence>MKKKSEKHPFKVPENYFSDLERQIKSKVKDKGQDSKVISIKPALLKVAATVLLLLTISIVLYKKTNTDPIQIAGNSEVNEILKDIPDEAIIEYLTESNLEVEQLINFAASKNINETELEEKNEIEEEILKDYIDNYL</sequence>
<keyword evidence="3" id="KW-1185">Reference proteome</keyword>